<dbReference type="InterPro" id="IPR047589">
    <property type="entry name" value="DUF11_rpt"/>
</dbReference>
<protein>
    <recommendedName>
        <fullName evidence="3">DUF11 domain-containing protein</fullName>
    </recommendedName>
</protein>
<proteinExistence type="predicted"/>
<accession>A0A127FAD6</accession>
<evidence type="ECO:0000313" key="1">
    <source>
        <dbReference type="EMBL" id="AMN47377.1"/>
    </source>
</evidence>
<reference evidence="1 2" key="1">
    <citation type="submission" date="2015-06" db="EMBL/GenBank/DDBJ databases">
        <title>A Comprehensive Approach to Explore the Metabolic and Phylogenetic Diversity of Bacterial Steroid Degradation in the Environment: Testosterone as an Example.</title>
        <authorList>
            <person name="Yang F.-C."/>
            <person name="Chen Y.-L."/>
            <person name="Yu C.-P."/>
            <person name="Tang S.-L."/>
            <person name="Wang P.-H."/>
            <person name="Ismail W."/>
            <person name="Wang C.-H."/>
            <person name="Yang C.-Y."/>
            <person name="Chiang Y.-R."/>
        </authorList>
    </citation>
    <scope>NUCLEOTIDE SEQUENCE [LARGE SCALE GENOMIC DNA]</scope>
    <source>
        <strain evidence="1 2">DSM 18526</strain>
    </source>
</reference>
<dbReference type="EMBL" id="CP011971">
    <property type="protein sequence ID" value="AMN47377.1"/>
    <property type="molecule type" value="Genomic_DNA"/>
</dbReference>
<dbReference type="AlphaFoldDB" id="A0A127FAD6"/>
<sequence>MSAFIPLAQAADSTAAGGVQLECELVAEVRRDPLAPLDGPPGSQFRPFVPATHLSQGDVVYYTLRIRNPSIVYAAEVMVVQKIPANTAYVAGSAAAPGAQVEFSIDGGQSFAVPRGLQVTDEGGTRLAPPERYTHIRWQLRHPLAPGAVALARFQAIFN</sequence>
<evidence type="ECO:0000313" key="2">
    <source>
        <dbReference type="Proteomes" id="UP000070250"/>
    </source>
</evidence>
<dbReference type="STRING" id="465721.ACG33_09760"/>
<dbReference type="RefSeq" id="WP_066920768.1">
    <property type="nucleotide sequence ID" value="NZ_CP011971.1"/>
</dbReference>
<keyword evidence="2" id="KW-1185">Reference proteome</keyword>
<name>A0A127FAD6_STEDE</name>
<organism evidence="1 2">
    <name type="scientific">Steroidobacter denitrificans</name>
    <dbReference type="NCBI Taxonomy" id="465721"/>
    <lineage>
        <taxon>Bacteria</taxon>
        <taxon>Pseudomonadati</taxon>
        <taxon>Pseudomonadota</taxon>
        <taxon>Gammaproteobacteria</taxon>
        <taxon>Steroidobacterales</taxon>
        <taxon>Steroidobacteraceae</taxon>
        <taxon>Steroidobacter</taxon>
    </lineage>
</organism>
<evidence type="ECO:0008006" key="3">
    <source>
        <dbReference type="Google" id="ProtNLM"/>
    </source>
</evidence>
<dbReference type="NCBIfam" id="TIGR01451">
    <property type="entry name" value="B_ant_repeat"/>
    <property type="match status" value="1"/>
</dbReference>
<dbReference type="Proteomes" id="UP000070250">
    <property type="component" value="Chromosome"/>
</dbReference>
<gene>
    <name evidence="1" type="ORF">ACG33_09760</name>
</gene>
<dbReference type="KEGG" id="sdf:ACG33_09760"/>